<dbReference type="EMBL" id="JBHRZF010000025">
    <property type="protein sequence ID" value="MFC3859618.1"/>
    <property type="molecule type" value="Genomic_DNA"/>
</dbReference>
<organism evidence="3 4">
    <name type="scientific">Deinococcus antarcticus</name>
    <dbReference type="NCBI Taxonomy" id="1298767"/>
    <lineage>
        <taxon>Bacteria</taxon>
        <taxon>Thermotogati</taxon>
        <taxon>Deinococcota</taxon>
        <taxon>Deinococci</taxon>
        <taxon>Deinococcales</taxon>
        <taxon>Deinococcaceae</taxon>
        <taxon>Deinococcus</taxon>
    </lineage>
</organism>
<dbReference type="Proteomes" id="UP001595748">
    <property type="component" value="Unassembled WGS sequence"/>
</dbReference>
<dbReference type="RefSeq" id="WP_380075780.1">
    <property type="nucleotide sequence ID" value="NZ_JBHRZF010000025.1"/>
</dbReference>
<name>A0ABV8A1U5_9DEIO</name>
<dbReference type="Gene3D" id="3.30.1490.20">
    <property type="entry name" value="ATP-grasp fold, A domain"/>
    <property type="match status" value="1"/>
</dbReference>
<dbReference type="Pfam" id="PF01326">
    <property type="entry name" value="PPDK_N"/>
    <property type="match status" value="1"/>
</dbReference>
<dbReference type="Gene3D" id="3.30.470.20">
    <property type="entry name" value="ATP-grasp fold, B domain"/>
    <property type="match status" value="2"/>
</dbReference>
<dbReference type="Pfam" id="PF00391">
    <property type="entry name" value="PEP-utilizers"/>
    <property type="match status" value="1"/>
</dbReference>
<keyword evidence="4" id="KW-1185">Reference proteome</keyword>
<dbReference type="InterPro" id="IPR036637">
    <property type="entry name" value="Phosphohistidine_dom_sf"/>
</dbReference>
<proteinExistence type="predicted"/>
<dbReference type="PANTHER" id="PTHR43615:SF1">
    <property type="entry name" value="PPDK_N DOMAIN-CONTAINING PROTEIN"/>
    <property type="match status" value="1"/>
</dbReference>
<evidence type="ECO:0000313" key="4">
    <source>
        <dbReference type="Proteomes" id="UP001595748"/>
    </source>
</evidence>
<accession>A0ABV8A1U5</accession>
<dbReference type="Gene3D" id="3.50.30.10">
    <property type="entry name" value="Phosphohistidine domain"/>
    <property type="match status" value="1"/>
</dbReference>
<dbReference type="SUPFAM" id="SSF52009">
    <property type="entry name" value="Phosphohistidine domain"/>
    <property type="match status" value="1"/>
</dbReference>
<evidence type="ECO:0000259" key="1">
    <source>
        <dbReference type="Pfam" id="PF00391"/>
    </source>
</evidence>
<dbReference type="InterPro" id="IPR008279">
    <property type="entry name" value="PEP-util_enz_mobile_dom"/>
</dbReference>
<protein>
    <submittedName>
        <fullName evidence="3">PEP/pyruvate-binding domain-containing protein</fullName>
    </submittedName>
</protein>
<evidence type="ECO:0000259" key="2">
    <source>
        <dbReference type="Pfam" id="PF01326"/>
    </source>
</evidence>
<dbReference type="SUPFAM" id="SSF56059">
    <property type="entry name" value="Glutathione synthetase ATP-binding domain-like"/>
    <property type="match status" value="1"/>
</dbReference>
<dbReference type="InterPro" id="IPR051549">
    <property type="entry name" value="PEP_Utilizing_Enz"/>
</dbReference>
<dbReference type="PANTHER" id="PTHR43615">
    <property type="entry name" value="PHOSPHOENOLPYRUVATE SYNTHASE-RELATED"/>
    <property type="match status" value="1"/>
</dbReference>
<feature type="domain" description="PEP-utilising enzyme mobile" evidence="1">
    <location>
        <begin position="749"/>
        <end position="819"/>
    </location>
</feature>
<sequence>MKVIATPEQLRAGAAGGKARALAQLTEAGVGRVPPFMAVLPGACQAGETLPEHPTPAVRSTILTALPALGSGPYAVRSSALDEDGDDHSFAGQLSSFLNVPAADVPQKVAAVWRSGLSGPVLAYRRERGLDTGAAPGVVIMPMIHARAAGVAFSADPVSGERNVVVVSAVAGLGESLVSGEQTGETYRVSPPLSLRDISPLKGESEKESILTSEQVSEIAALARACEAHFGKPQDIEWAIDGSGVWLLQSRPITTLGAAQQDFSFPNDPITWWDNSNIVESYSGVTTPLTFSFARRAYSAVYRRLLSLLGVSDAEIMRNGSVLDGMIGLYRGRIYYNLSHWYQALALLPGFSVNRRFMETMMGVSEGMPAGLKVQAERDRVQDALHLARTAAGLVRAHQNLPNTTQTFMARLERVLAPPDPPLPERSLAGLVAHYRDLEAELLHRWDAPLVNDFMAMVHYGVLKQLCQSWLNDRGGTLQNDLVTATGGMVSAEPAERIAELATLIPPELASLLEHGSVPDIEAALPPHAFTGGREYLRKFGERVDDELKLESRTLHDDPTPLWRAVARQMRHGAQEHGAGRKRADAESAALARLSAWQRPVFRWALSQARDKVRARENLRLERTRVFGRARTILRECGHRLTEAGLLDHPDDVFYLEVEEILGLVEGTTSTVNIRALAELRKTEFAAYHQQPAPARRFSVRGALHAGLVTPVKRSLPTGGDHRQGLGCSPGIVRGRVRVVHDPASVQLTEPAILVAERTDPGWILILNMARALIVERGSLLSHSAIVSRELGIPAVVAVDGLMDWLQDGDEVEMDGQAGTVTRLASAPRP</sequence>
<feature type="domain" description="Pyruvate phosphate dikinase AMP/ATP-binding" evidence="2">
    <location>
        <begin position="58"/>
        <end position="261"/>
    </location>
</feature>
<evidence type="ECO:0000313" key="3">
    <source>
        <dbReference type="EMBL" id="MFC3859618.1"/>
    </source>
</evidence>
<dbReference type="InterPro" id="IPR002192">
    <property type="entry name" value="PPDK_AMP/ATP-bd"/>
</dbReference>
<reference evidence="4" key="1">
    <citation type="journal article" date="2019" name="Int. J. Syst. Evol. Microbiol.">
        <title>The Global Catalogue of Microorganisms (GCM) 10K type strain sequencing project: providing services to taxonomists for standard genome sequencing and annotation.</title>
        <authorList>
            <consortium name="The Broad Institute Genomics Platform"/>
            <consortium name="The Broad Institute Genome Sequencing Center for Infectious Disease"/>
            <person name="Wu L."/>
            <person name="Ma J."/>
        </authorList>
    </citation>
    <scope>NUCLEOTIDE SEQUENCE [LARGE SCALE GENOMIC DNA]</scope>
    <source>
        <strain evidence="4">CCTCC AB 2013263</strain>
    </source>
</reference>
<dbReference type="InterPro" id="IPR013815">
    <property type="entry name" value="ATP_grasp_subdomain_1"/>
</dbReference>
<comment type="caution">
    <text evidence="3">The sequence shown here is derived from an EMBL/GenBank/DDBJ whole genome shotgun (WGS) entry which is preliminary data.</text>
</comment>
<gene>
    <name evidence="3" type="ORF">ACFOPQ_02415</name>
</gene>